<dbReference type="AlphaFoldDB" id="A0A7K4MMH8"/>
<protein>
    <submittedName>
        <fullName evidence="1">Uncharacterized protein</fullName>
    </submittedName>
</protein>
<comment type="caution">
    <text evidence="1">The sequence shown here is derived from an EMBL/GenBank/DDBJ whole genome shotgun (WGS) entry which is preliminary data.</text>
</comment>
<dbReference type="EMBL" id="JACATK010000030">
    <property type="protein sequence ID" value="NWJ30153.1"/>
    <property type="molecule type" value="Genomic_DNA"/>
</dbReference>
<evidence type="ECO:0000313" key="1">
    <source>
        <dbReference type="EMBL" id="NWJ30153.1"/>
    </source>
</evidence>
<organism evidence="1 2">
    <name type="scientific">Marine Group I thaumarchaeote</name>
    <dbReference type="NCBI Taxonomy" id="2511932"/>
    <lineage>
        <taxon>Archaea</taxon>
        <taxon>Nitrososphaerota</taxon>
        <taxon>Marine Group I</taxon>
    </lineage>
</organism>
<dbReference type="Proteomes" id="UP000568446">
    <property type="component" value="Unassembled WGS sequence"/>
</dbReference>
<sequence>MEISKKLFIFEKDEDITREHRKSTGLPRPYYQTGKMNPFQGLREKRYKDRVFGKIVRNRITGDVSFEGLLMALGLIRVFARNKKAKITLSEIGKKFCLFENPMFNDSLTTSLSKDECGFLATKCIPKRPLELKIIQNVINIIKETDHGKTQVTPCELDEVCTTAILEYVKSKDAKWRDKIKSEIIDRTERLDAKNKSMIARRSLSTSDQDRREIDREIKQTPIEACRIGTMGRISELGIVEWDIESGRSEYTIADEKLAESIKKL</sequence>
<gene>
    <name evidence="1" type="ORF">HX850_04480</name>
</gene>
<accession>A0A7K4MMH8</accession>
<proteinExistence type="predicted"/>
<reference evidence="1 2" key="1">
    <citation type="journal article" date="2019" name="Environ. Microbiol.">
        <title>Genomics insights into ecotype formation of ammonia-oxidizing archaea in the deep ocean.</title>
        <authorList>
            <person name="Wang Y."/>
            <person name="Huang J.M."/>
            <person name="Cui G.J."/>
            <person name="Nunoura T."/>
            <person name="Takaki Y."/>
            <person name="Li W.L."/>
            <person name="Li J."/>
            <person name="Gao Z.M."/>
            <person name="Takai K."/>
            <person name="Zhang A.Q."/>
            <person name="Stepanauskas R."/>
        </authorList>
    </citation>
    <scope>NUCLEOTIDE SEQUENCE [LARGE SCALE GENOMIC DNA]</scope>
    <source>
        <strain evidence="1 2">C4</strain>
    </source>
</reference>
<name>A0A7K4MMH8_9ARCH</name>
<evidence type="ECO:0000313" key="2">
    <source>
        <dbReference type="Proteomes" id="UP000568446"/>
    </source>
</evidence>